<dbReference type="PANTHER" id="PTHR46696">
    <property type="entry name" value="P450, PUTATIVE (EUROFUNG)-RELATED"/>
    <property type="match status" value="1"/>
</dbReference>
<dbReference type="OrthoDB" id="4511384at2"/>
<dbReference type="EMBL" id="ASRX01000027">
    <property type="protein sequence ID" value="EYF05107.1"/>
    <property type="molecule type" value="Genomic_DNA"/>
</dbReference>
<evidence type="ECO:0000256" key="2">
    <source>
        <dbReference type="ARBA" id="ARBA00022617"/>
    </source>
</evidence>
<dbReference type="RefSeq" id="WP_044243015.1">
    <property type="nucleotide sequence ID" value="NZ_ASRX01000027.1"/>
</dbReference>
<dbReference type="PROSITE" id="PS00086">
    <property type="entry name" value="CYTOCHROME_P450"/>
    <property type="match status" value="1"/>
</dbReference>
<dbReference type="InterPro" id="IPR001128">
    <property type="entry name" value="Cyt_P450"/>
</dbReference>
<keyword evidence="5 7" id="KW-0408">Iron</keyword>
<dbReference type="GO" id="GO:0005506">
    <property type="term" value="F:iron ion binding"/>
    <property type="evidence" value="ECO:0007669"/>
    <property type="project" value="InterPro"/>
</dbReference>
<evidence type="ECO:0000313" key="8">
    <source>
        <dbReference type="EMBL" id="EYF05107.1"/>
    </source>
</evidence>
<dbReference type="FunFam" id="1.10.630.10:FF:000018">
    <property type="entry name" value="Cytochrome P450 monooxygenase"/>
    <property type="match status" value="1"/>
</dbReference>
<dbReference type="PRINTS" id="PR00359">
    <property type="entry name" value="BP450"/>
</dbReference>
<dbReference type="STRING" id="1192034.CAP_3697"/>
<evidence type="ECO:0000256" key="5">
    <source>
        <dbReference type="ARBA" id="ARBA00023004"/>
    </source>
</evidence>
<evidence type="ECO:0000256" key="6">
    <source>
        <dbReference type="ARBA" id="ARBA00023033"/>
    </source>
</evidence>
<dbReference type="Pfam" id="PF00067">
    <property type="entry name" value="p450"/>
    <property type="match status" value="1"/>
</dbReference>
<comment type="similarity">
    <text evidence="1 7">Belongs to the cytochrome P450 family.</text>
</comment>
<evidence type="ECO:0000256" key="7">
    <source>
        <dbReference type="RuleBase" id="RU000461"/>
    </source>
</evidence>
<proteinExistence type="inferred from homology"/>
<keyword evidence="3 7" id="KW-0479">Metal-binding</keyword>
<accession>A0A017T832</accession>
<dbReference type="SUPFAM" id="SSF48264">
    <property type="entry name" value="Cytochrome P450"/>
    <property type="match status" value="1"/>
</dbReference>
<dbReference type="GO" id="GO:0020037">
    <property type="term" value="F:heme binding"/>
    <property type="evidence" value="ECO:0007669"/>
    <property type="project" value="InterPro"/>
</dbReference>
<protein>
    <submittedName>
        <fullName evidence="8">Putative cytochrome P450 hydroxylase</fullName>
    </submittedName>
</protein>
<evidence type="ECO:0000256" key="3">
    <source>
        <dbReference type="ARBA" id="ARBA00022723"/>
    </source>
</evidence>
<name>A0A017T832_9BACT</name>
<dbReference type="PANTHER" id="PTHR46696:SF4">
    <property type="entry name" value="BIOTIN BIOSYNTHESIS CYTOCHROME P450"/>
    <property type="match status" value="1"/>
</dbReference>
<organism evidence="8 9">
    <name type="scientific">Chondromyces apiculatus DSM 436</name>
    <dbReference type="NCBI Taxonomy" id="1192034"/>
    <lineage>
        <taxon>Bacteria</taxon>
        <taxon>Pseudomonadati</taxon>
        <taxon>Myxococcota</taxon>
        <taxon>Polyangia</taxon>
        <taxon>Polyangiales</taxon>
        <taxon>Polyangiaceae</taxon>
        <taxon>Chondromyces</taxon>
    </lineage>
</organism>
<sequence length="401" mass="44968">MSDAPLDLTSADLYTPGFPHSIFRKLREHQPVSWHVDPRGQGSWTITRYHDIQTVLRNPTLYSSWRGGVLLEDPPPPFLDELRKTLLNQDPPAHTSMRRLVNHAFSPQHIAALDRRIAEHARDLVTRVRARGHCDFATELGGEMPLFVICEILGVPLEDRELLYARTARMLSSDLPDPRAAFEDGVAASGELRAYAADLARHKTTSPANDLVSDLLSCEIEGRRLTPSEFQWFFLLLFNAGSDATRGLLCHGLDVLFAHPDTLARLRDDPSLLPGAIEELMRFVSPVIQFRRTATQDTVLGGQTIREGDKVVIFFPSANRDAAVFDDPDHLNIHRTPNHHFAFGHGAHFCLGAPLARLECKHLFREVLTTLRDLAPSAPLTPSRTNLVRSVRHQPIHFTPC</sequence>
<dbReference type="InterPro" id="IPR002397">
    <property type="entry name" value="Cyt_P450_B"/>
</dbReference>
<dbReference type="eggNOG" id="COG2124">
    <property type="taxonomic scope" value="Bacteria"/>
</dbReference>
<evidence type="ECO:0000313" key="9">
    <source>
        <dbReference type="Proteomes" id="UP000019678"/>
    </source>
</evidence>
<evidence type="ECO:0000256" key="1">
    <source>
        <dbReference type="ARBA" id="ARBA00010617"/>
    </source>
</evidence>
<dbReference type="CDD" id="cd11033">
    <property type="entry name" value="CYP142-like"/>
    <property type="match status" value="1"/>
</dbReference>
<dbReference type="AlphaFoldDB" id="A0A017T832"/>
<dbReference type="GO" id="GO:0006707">
    <property type="term" value="P:cholesterol catabolic process"/>
    <property type="evidence" value="ECO:0007669"/>
    <property type="project" value="TreeGrafter"/>
</dbReference>
<dbReference type="GO" id="GO:0036199">
    <property type="term" value="F:cholest-4-en-3-one 26-monooxygenase activity"/>
    <property type="evidence" value="ECO:0007669"/>
    <property type="project" value="TreeGrafter"/>
</dbReference>
<keyword evidence="4 7" id="KW-0560">Oxidoreductase</keyword>
<dbReference type="Gene3D" id="1.10.630.10">
    <property type="entry name" value="Cytochrome P450"/>
    <property type="match status" value="1"/>
</dbReference>
<dbReference type="InterPro" id="IPR036396">
    <property type="entry name" value="Cyt_P450_sf"/>
</dbReference>
<comment type="caution">
    <text evidence="8">The sequence shown here is derived from an EMBL/GenBank/DDBJ whole genome shotgun (WGS) entry which is preliminary data.</text>
</comment>
<reference evidence="8 9" key="1">
    <citation type="submission" date="2013-05" db="EMBL/GenBank/DDBJ databases">
        <title>Genome assembly of Chondromyces apiculatus DSM 436.</title>
        <authorList>
            <person name="Sharma G."/>
            <person name="Khatri I."/>
            <person name="Kaur C."/>
            <person name="Mayilraj S."/>
            <person name="Subramanian S."/>
        </authorList>
    </citation>
    <scope>NUCLEOTIDE SEQUENCE [LARGE SCALE GENOMIC DNA]</scope>
    <source>
        <strain evidence="8 9">DSM 436</strain>
    </source>
</reference>
<gene>
    <name evidence="8" type="ORF">CAP_3697</name>
</gene>
<dbReference type="Proteomes" id="UP000019678">
    <property type="component" value="Unassembled WGS sequence"/>
</dbReference>
<evidence type="ECO:0000256" key="4">
    <source>
        <dbReference type="ARBA" id="ARBA00023002"/>
    </source>
</evidence>
<keyword evidence="2 7" id="KW-0349">Heme</keyword>
<dbReference type="InterPro" id="IPR017972">
    <property type="entry name" value="Cyt_P450_CS"/>
</dbReference>
<keyword evidence="6 7" id="KW-0503">Monooxygenase</keyword>
<keyword evidence="9" id="KW-1185">Reference proteome</keyword>
<dbReference type="GO" id="GO:0008395">
    <property type="term" value="F:steroid hydroxylase activity"/>
    <property type="evidence" value="ECO:0007669"/>
    <property type="project" value="TreeGrafter"/>
</dbReference>